<comment type="caution">
    <text evidence="15">The sequence shown here is derived from an EMBL/GenBank/DDBJ whole genome shotgun (WGS) entry which is preliminary data.</text>
</comment>
<evidence type="ECO:0000256" key="11">
    <source>
        <dbReference type="RuleBase" id="RU003357"/>
    </source>
</evidence>
<keyword evidence="3 10" id="KW-1134">Transmembrane beta strand</keyword>
<keyword evidence="6 11" id="KW-0798">TonB box</keyword>
<evidence type="ECO:0000256" key="12">
    <source>
        <dbReference type="SAM" id="SignalP"/>
    </source>
</evidence>
<keyword evidence="7 10" id="KW-0472">Membrane</keyword>
<dbReference type="OrthoDB" id="1109208at2"/>
<evidence type="ECO:0000256" key="1">
    <source>
        <dbReference type="ARBA" id="ARBA00004571"/>
    </source>
</evidence>
<keyword evidence="4 10" id="KW-0812">Transmembrane</keyword>
<dbReference type="PROSITE" id="PS52016">
    <property type="entry name" value="TONB_DEPENDENT_REC_3"/>
    <property type="match status" value="1"/>
</dbReference>
<dbReference type="GO" id="GO:0044718">
    <property type="term" value="P:siderophore transmembrane transport"/>
    <property type="evidence" value="ECO:0007669"/>
    <property type="project" value="TreeGrafter"/>
</dbReference>
<feature type="chain" id="PRO_5020457101" evidence="12">
    <location>
        <begin position="19"/>
        <end position="935"/>
    </location>
</feature>
<evidence type="ECO:0000259" key="14">
    <source>
        <dbReference type="Pfam" id="PF07715"/>
    </source>
</evidence>
<feature type="signal peptide" evidence="12">
    <location>
        <begin position="1"/>
        <end position="18"/>
    </location>
</feature>
<evidence type="ECO:0000313" key="16">
    <source>
        <dbReference type="Proteomes" id="UP000290283"/>
    </source>
</evidence>
<evidence type="ECO:0000256" key="8">
    <source>
        <dbReference type="ARBA" id="ARBA00023170"/>
    </source>
</evidence>
<dbReference type="Gene3D" id="2.60.40.1120">
    <property type="entry name" value="Carboxypeptidase-like, regulatory domain"/>
    <property type="match status" value="1"/>
</dbReference>
<protein>
    <submittedName>
        <fullName evidence="15">TonB-dependent receptor</fullName>
    </submittedName>
</protein>
<evidence type="ECO:0000256" key="2">
    <source>
        <dbReference type="ARBA" id="ARBA00022448"/>
    </source>
</evidence>
<keyword evidence="2 10" id="KW-0813">Transport</keyword>
<evidence type="ECO:0000256" key="4">
    <source>
        <dbReference type="ARBA" id="ARBA00022692"/>
    </source>
</evidence>
<dbReference type="GO" id="GO:0009279">
    <property type="term" value="C:cell outer membrane"/>
    <property type="evidence" value="ECO:0007669"/>
    <property type="project" value="UniProtKB-SubCell"/>
</dbReference>
<dbReference type="InterPro" id="IPR012910">
    <property type="entry name" value="Plug_dom"/>
</dbReference>
<dbReference type="Pfam" id="PF13715">
    <property type="entry name" value="CarbopepD_reg_2"/>
    <property type="match status" value="1"/>
</dbReference>
<evidence type="ECO:0000256" key="5">
    <source>
        <dbReference type="ARBA" id="ARBA00022729"/>
    </source>
</evidence>
<keyword evidence="8 15" id="KW-0675">Receptor</keyword>
<sequence>MRIYFTILSLFISVLTFAQTTISGTVTDAKSQPVPGANVKIVGASAGTSTGFDGKFLLKTQNAFPFTLEVSMMGFGSQTLEVASKEQEIVVVLVEESTSLNEIVVSASRAPERIIESPVTIERMGLKDIKNTTAPSFYEGLENLKDVHFNTSSFNFKSINTRGFATVANSRFMQLVDGMDNSSPALNFVLGNLLGVSDVDVANVEILPGASSALYGANAFNGIMFMNSRSPFTKEGISTYFKYGRTSQNAAGENPFYDFGVRVAKKFTDHFAAKANFTYMEATEWIANDTRSLTDGGVGHDVNQNYDGLNLYGDEVTTFIPNVGQVSRTGYREQDLNDSKIKNAKFDASLHFRPWANSSNNFAKGIEIIGQHKLGFGNTVYQGANRYALKDFYMDQTKFEVKGDNFFVRAYRTAENAGNSYDMRFAAWNINREAKSDVEWFTNYATAFQLSQAYLGSNATQAAAIGRNYADQNILPTTAGFNLLPQFANAPVGQPRLEPGSPEFVKALAKVSSDPSLITGAKFQDNSKIHHADANYNFKNEVKFAEIQVGGSARKYTMDSNGTIFTDTPSEPLKYTEYGAYTQIQKKFLNDRAKFTGSVRYDKSQNFEGNFSPRVSMTYALGAEKKHNFRASYQTGFRNPTTQDQYIGLDLGPFALIGSAKDNLTRYIETRQISTLGQTSYGQPSSVVLTGVDAYTKSYSLKSVQEVAATGDPSKLVVANIGLVKPERVQALELGYRTIIEKLSVDISGYYNTYNDFLSQERVITPYYGFGTPLAAAAIAAGDRRVFQIYTNSDVKVDSYGVGVGVNRKVGKFDVGGSYNYSGFEFDQAADPDFIAGFNTPKHRAKGSFGSEKLFKNFGFNTNVRWNTEYLWESSFVDAVVPENVVFDAQINYSIPFLKSVVKVGGANIAGKDYIQVPGAGMIGRQYYASWTINP</sequence>
<comment type="subcellular location">
    <subcellularLocation>
        <location evidence="1 10">Cell outer membrane</location>
        <topology evidence="1 10">Multi-pass membrane protein</topology>
    </subcellularLocation>
</comment>
<name>A0A4Q1K5B9_9FLAO</name>
<dbReference type="SUPFAM" id="SSF49464">
    <property type="entry name" value="Carboxypeptidase regulatory domain-like"/>
    <property type="match status" value="1"/>
</dbReference>
<evidence type="ECO:0000313" key="15">
    <source>
        <dbReference type="EMBL" id="RXR21096.1"/>
    </source>
</evidence>
<dbReference type="InterPro" id="IPR037066">
    <property type="entry name" value="Plug_dom_sf"/>
</dbReference>
<keyword evidence="5 12" id="KW-0732">Signal</keyword>
<gene>
    <name evidence="15" type="ORF">EQG63_03915</name>
</gene>
<keyword evidence="16" id="KW-1185">Reference proteome</keyword>
<reference evidence="16" key="1">
    <citation type="submission" date="2019-01" db="EMBL/GenBank/DDBJ databases">
        <title>Cytophagaceae bacterium strain CAR-16.</title>
        <authorList>
            <person name="Chen W.-M."/>
        </authorList>
    </citation>
    <scope>NUCLEOTIDE SEQUENCE [LARGE SCALE GENOMIC DNA]</scope>
    <source>
        <strain evidence="16">LLJ-11</strain>
    </source>
</reference>
<proteinExistence type="inferred from homology"/>
<evidence type="ECO:0000256" key="7">
    <source>
        <dbReference type="ARBA" id="ARBA00023136"/>
    </source>
</evidence>
<organism evidence="15 16">
    <name type="scientific">Flavobacterium amnicola</name>
    <dbReference type="NCBI Taxonomy" id="2506422"/>
    <lineage>
        <taxon>Bacteria</taxon>
        <taxon>Pseudomonadati</taxon>
        <taxon>Bacteroidota</taxon>
        <taxon>Flavobacteriia</taxon>
        <taxon>Flavobacteriales</taxon>
        <taxon>Flavobacteriaceae</taxon>
        <taxon>Flavobacterium</taxon>
    </lineage>
</organism>
<comment type="similarity">
    <text evidence="10 11">Belongs to the TonB-dependent receptor family.</text>
</comment>
<evidence type="ECO:0000256" key="6">
    <source>
        <dbReference type="ARBA" id="ARBA00023077"/>
    </source>
</evidence>
<dbReference type="PANTHER" id="PTHR30069:SF29">
    <property type="entry name" value="HEMOGLOBIN AND HEMOGLOBIN-HAPTOGLOBIN-BINDING PROTEIN 1-RELATED"/>
    <property type="match status" value="1"/>
</dbReference>
<dbReference type="Pfam" id="PF07715">
    <property type="entry name" value="Plug"/>
    <property type="match status" value="1"/>
</dbReference>
<dbReference type="EMBL" id="SBKO01000001">
    <property type="protein sequence ID" value="RXR21096.1"/>
    <property type="molecule type" value="Genomic_DNA"/>
</dbReference>
<feature type="domain" description="TonB-dependent receptor-like beta-barrel" evidence="13">
    <location>
        <begin position="407"/>
        <end position="900"/>
    </location>
</feature>
<dbReference type="InterPro" id="IPR036942">
    <property type="entry name" value="Beta-barrel_TonB_sf"/>
</dbReference>
<evidence type="ECO:0000256" key="9">
    <source>
        <dbReference type="ARBA" id="ARBA00023237"/>
    </source>
</evidence>
<dbReference type="InterPro" id="IPR008969">
    <property type="entry name" value="CarboxyPept-like_regulatory"/>
</dbReference>
<dbReference type="Pfam" id="PF00593">
    <property type="entry name" value="TonB_dep_Rec_b-barrel"/>
    <property type="match status" value="1"/>
</dbReference>
<evidence type="ECO:0000256" key="10">
    <source>
        <dbReference type="PROSITE-ProRule" id="PRU01360"/>
    </source>
</evidence>
<evidence type="ECO:0000256" key="3">
    <source>
        <dbReference type="ARBA" id="ARBA00022452"/>
    </source>
</evidence>
<dbReference type="Gene3D" id="2.170.130.10">
    <property type="entry name" value="TonB-dependent receptor, plug domain"/>
    <property type="match status" value="1"/>
</dbReference>
<dbReference type="Gene3D" id="2.40.170.20">
    <property type="entry name" value="TonB-dependent receptor, beta-barrel domain"/>
    <property type="match status" value="1"/>
</dbReference>
<keyword evidence="9 10" id="KW-0998">Cell outer membrane</keyword>
<dbReference type="InterPro" id="IPR039426">
    <property type="entry name" value="TonB-dep_rcpt-like"/>
</dbReference>
<feature type="domain" description="TonB-dependent receptor plug" evidence="14">
    <location>
        <begin position="115"/>
        <end position="223"/>
    </location>
</feature>
<dbReference type="PANTHER" id="PTHR30069">
    <property type="entry name" value="TONB-DEPENDENT OUTER MEMBRANE RECEPTOR"/>
    <property type="match status" value="1"/>
</dbReference>
<dbReference type="Proteomes" id="UP000290283">
    <property type="component" value="Unassembled WGS sequence"/>
</dbReference>
<dbReference type="AlphaFoldDB" id="A0A4Q1K5B9"/>
<dbReference type="GO" id="GO:0015344">
    <property type="term" value="F:siderophore uptake transmembrane transporter activity"/>
    <property type="evidence" value="ECO:0007669"/>
    <property type="project" value="TreeGrafter"/>
</dbReference>
<dbReference type="SUPFAM" id="SSF56935">
    <property type="entry name" value="Porins"/>
    <property type="match status" value="1"/>
</dbReference>
<evidence type="ECO:0000259" key="13">
    <source>
        <dbReference type="Pfam" id="PF00593"/>
    </source>
</evidence>
<dbReference type="RefSeq" id="WP_129434634.1">
    <property type="nucleotide sequence ID" value="NZ_SBKO01000001.1"/>
</dbReference>
<dbReference type="InterPro" id="IPR000531">
    <property type="entry name" value="Beta-barrel_TonB"/>
</dbReference>
<accession>A0A4Q1K5B9</accession>